<reference evidence="1 2" key="1">
    <citation type="submission" date="2016-02" db="EMBL/GenBank/DDBJ databases">
        <authorList>
            <consortium name="Pathogen Informatics"/>
        </authorList>
    </citation>
    <scope>NUCLEOTIDE SEQUENCE [LARGE SCALE GENOMIC DNA]</scope>
    <source>
        <strain evidence="1 2">LSS54</strain>
    </source>
</reference>
<dbReference type="EMBL" id="FIHD01000021">
    <property type="protein sequence ID" value="CYU97872.1"/>
    <property type="molecule type" value="Genomic_DNA"/>
</dbReference>
<proteinExistence type="predicted"/>
<accession>A0A123T7F2</accession>
<sequence>MIKKYHRVKCKLHGWLNCHYDYDQDKYSTAEAISDFIYSIIDDFKVKAKDVTVETVERSEVE</sequence>
<evidence type="ECO:0000313" key="2">
    <source>
        <dbReference type="Proteomes" id="UP000073494"/>
    </source>
</evidence>
<dbReference type="Proteomes" id="UP000073494">
    <property type="component" value="Unassembled WGS sequence"/>
</dbReference>
<organism evidence="1 2">
    <name type="scientific">Streptococcus suis</name>
    <dbReference type="NCBI Taxonomy" id="1307"/>
    <lineage>
        <taxon>Bacteria</taxon>
        <taxon>Bacillati</taxon>
        <taxon>Bacillota</taxon>
        <taxon>Bacilli</taxon>
        <taxon>Lactobacillales</taxon>
        <taxon>Streptococcaceae</taxon>
        <taxon>Streptococcus</taxon>
    </lineage>
</organism>
<protein>
    <submittedName>
        <fullName evidence="1">Uncharacterized protein</fullName>
    </submittedName>
</protein>
<dbReference type="AlphaFoldDB" id="A0A123T7F2"/>
<name>A0A123T7F2_STRSU</name>
<gene>
    <name evidence="1" type="ORF">ERS132416_01317</name>
</gene>
<evidence type="ECO:0000313" key="1">
    <source>
        <dbReference type="EMBL" id="CYU97872.1"/>
    </source>
</evidence>
<dbReference type="RefSeq" id="WP_044775237.1">
    <property type="nucleotide sequence ID" value="NZ_CEFG01000166.1"/>
</dbReference>